<dbReference type="Gene3D" id="3.65.10.10">
    <property type="entry name" value="Enolpyruvate transferase domain"/>
    <property type="match status" value="2"/>
</dbReference>
<comment type="caution">
    <text evidence="11">The sequence shown here is derived from an EMBL/GenBank/DDBJ whole genome shotgun (WGS) entry which is preliminary data.</text>
</comment>
<evidence type="ECO:0000256" key="1">
    <source>
        <dbReference type="ARBA" id="ARBA00004811"/>
    </source>
</evidence>
<dbReference type="GO" id="GO:0003866">
    <property type="term" value="F:3-phosphoshikimate 1-carboxyvinyltransferase activity"/>
    <property type="evidence" value="ECO:0007669"/>
    <property type="project" value="UniProtKB-EC"/>
</dbReference>
<dbReference type="EMBL" id="BMIL01000003">
    <property type="protein sequence ID" value="GGC57848.1"/>
    <property type="molecule type" value="Genomic_DNA"/>
</dbReference>
<dbReference type="PIRSF" id="PIRSF000505">
    <property type="entry name" value="EPSPS"/>
    <property type="match status" value="1"/>
</dbReference>
<dbReference type="InterPro" id="IPR006264">
    <property type="entry name" value="EPSP_synthase"/>
</dbReference>
<comment type="catalytic activity">
    <reaction evidence="8">
        <text>3-phosphoshikimate + phosphoenolpyruvate = 5-O-(1-carboxyvinyl)-3-phosphoshikimate + phosphate</text>
        <dbReference type="Rhea" id="RHEA:21256"/>
        <dbReference type="ChEBI" id="CHEBI:43474"/>
        <dbReference type="ChEBI" id="CHEBI:57701"/>
        <dbReference type="ChEBI" id="CHEBI:58702"/>
        <dbReference type="ChEBI" id="CHEBI:145989"/>
        <dbReference type="EC" id="2.5.1.19"/>
    </reaction>
    <physiologicalReaction direction="left-to-right" evidence="8">
        <dbReference type="Rhea" id="RHEA:21257"/>
    </physiologicalReaction>
</comment>
<organism evidence="11 12">
    <name type="scientific">Pedobacter quisquiliarum</name>
    <dbReference type="NCBI Taxonomy" id="1834438"/>
    <lineage>
        <taxon>Bacteria</taxon>
        <taxon>Pseudomonadati</taxon>
        <taxon>Bacteroidota</taxon>
        <taxon>Sphingobacteriia</taxon>
        <taxon>Sphingobacteriales</taxon>
        <taxon>Sphingobacteriaceae</taxon>
        <taxon>Pedobacter</taxon>
    </lineage>
</organism>
<dbReference type="Pfam" id="PF00275">
    <property type="entry name" value="EPSP_synthase"/>
    <property type="match status" value="2"/>
</dbReference>
<dbReference type="AlphaFoldDB" id="A0A916U3E5"/>
<dbReference type="GO" id="GO:0009423">
    <property type="term" value="P:chorismate biosynthetic process"/>
    <property type="evidence" value="ECO:0007669"/>
    <property type="project" value="TreeGrafter"/>
</dbReference>
<dbReference type="InterPro" id="IPR036968">
    <property type="entry name" value="Enolpyruvate_Tfrase_sf"/>
</dbReference>
<feature type="domain" description="Enolpyruvate transferase" evidence="10">
    <location>
        <begin position="14"/>
        <end position="279"/>
    </location>
</feature>
<comment type="similarity">
    <text evidence="2">Belongs to the EPSP synthase family.</text>
</comment>
<dbReference type="RefSeq" id="WP_229663516.1">
    <property type="nucleotide sequence ID" value="NZ_BMIL01000003.1"/>
</dbReference>
<keyword evidence="4" id="KW-0028">Amino-acid biosynthesis</keyword>
<keyword evidence="12" id="KW-1185">Reference proteome</keyword>
<feature type="compositionally biased region" description="Low complexity" evidence="9">
    <location>
        <begin position="300"/>
        <end position="317"/>
    </location>
</feature>
<sequence length="493" mass="53647">MNKQQALLSFPKGTIINATIRLTGSKSESNRALIIAALSKGLIEVDNLSDAADTVTLNEILQRLAKDPSAASPIDVGHAGTAMRFLTAYLSTLDGTFELTGSKRMKERPIKLLVEALWTLGATISYLEENGYPPLQIKGGLKQATDAVQIRGDVSSQYLSALLMIGSSLEKGLSLQIIDDLTSEPYVRMTLKMLEEAGIKHTWTQNVIKIEHQDFSAGRLVVEPDWSAASYWYSIAALVPGAQIALPNLKEYSLQGDSRIQQLMLALGVKTTRTDDGVLLQSISTSEQHAAGLGAQEVQSSATAASSSNDPAASSGSNGTQNDLSTHTNLLEDESGIIAGEAPIMEIPASSSLHQDQVHRNQDDSIIDLKDCPDLAQTIIVCAAARGLNLKFTGLETLKIKETNRVKALQNELAKIGVELLEDNFVYTLNCSNLHFPERVNIKTYDDHRMAMAFAPLSIFIPQLEIEDMDVVEKSYPDFWKDLQTAGFEVVTK</sequence>
<evidence type="ECO:0000256" key="5">
    <source>
        <dbReference type="ARBA" id="ARBA00022679"/>
    </source>
</evidence>
<evidence type="ECO:0000256" key="7">
    <source>
        <dbReference type="ARBA" id="ARBA00030046"/>
    </source>
</evidence>
<dbReference type="EC" id="2.5.1.19" evidence="3"/>
<accession>A0A916U3E5</accession>
<dbReference type="PANTHER" id="PTHR21090">
    <property type="entry name" value="AROM/DEHYDROQUINATE SYNTHASE"/>
    <property type="match status" value="1"/>
</dbReference>
<dbReference type="PANTHER" id="PTHR21090:SF5">
    <property type="entry name" value="PENTAFUNCTIONAL AROM POLYPEPTIDE"/>
    <property type="match status" value="1"/>
</dbReference>
<evidence type="ECO:0000256" key="6">
    <source>
        <dbReference type="ARBA" id="ARBA00023141"/>
    </source>
</evidence>
<dbReference type="InterPro" id="IPR023193">
    <property type="entry name" value="EPSP_synthase_CS"/>
</dbReference>
<keyword evidence="5" id="KW-0808">Transferase</keyword>
<feature type="region of interest" description="Disordered" evidence="9">
    <location>
        <begin position="290"/>
        <end position="326"/>
    </location>
</feature>
<dbReference type="PROSITE" id="PS00885">
    <property type="entry name" value="EPSP_SYNTHASE_2"/>
    <property type="match status" value="1"/>
</dbReference>
<dbReference type="InterPro" id="IPR001986">
    <property type="entry name" value="Enolpyruvate_Tfrase_dom"/>
</dbReference>
<evidence type="ECO:0000256" key="4">
    <source>
        <dbReference type="ARBA" id="ARBA00022605"/>
    </source>
</evidence>
<keyword evidence="6" id="KW-0057">Aromatic amino acid biosynthesis</keyword>
<protein>
    <recommendedName>
        <fullName evidence="3">3-phosphoshikimate 1-carboxyvinyltransferase</fullName>
        <ecNumber evidence="3">2.5.1.19</ecNumber>
    </recommendedName>
    <alternativeName>
        <fullName evidence="7">5-enolpyruvylshikimate-3-phosphate synthase</fullName>
    </alternativeName>
</protein>
<dbReference type="Proteomes" id="UP000651668">
    <property type="component" value="Unassembled WGS sequence"/>
</dbReference>
<reference evidence="11" key="2">
    <citation type="submission" date="2020-09" db="EMBL/GenBank/DDBJ databases">
        <authorList>
            <person name="Sun Q."/>
            <person name="Zhou Y."/>
        </authorList>
    </citation>
    <scope>NUCLEOTIDE SEQUENCE</scope>
    <source>
        <strain evidence="11">CGMCC 1.15343</strain>
    </source>
</reference>
<feature type="domain" description="Enolpyruvate transferase" evidence="10">
    <location>
        <begin position="366"/>
        <end position="483"/>
    </location>
</feature>
<name>A0A916U3E5_9SPHI</name>
<reference evidence="11" key="1">
    <citation type="journal article" date="2014" name="Int. J. Syst. Evol. Microbiol.">
        <title>Complete genome sequence of Corynebacterium casei LMG S-19264T (=DSM 44701T), isolated from a smear-ripened cheese.</title>
        <authorList>
            <consortium name="US DOE Joint Genome Institute (JGI-PGF)"/>
            <person name="Walter F."/>
            <person name="Albersmeier A."/>
            <person name="Kalinowski J."/>
            <person name="Ruckert C."/>
        </authorList>
    </citation>
    <scope>NUCLEOTIDE SEQUENCE</scope>
    <source>
        <strain evidence="11">CGMCC 1.15343</strain>
    </source>
</reference>
<evidence type="ECO:0000256" key="9">
    <source>
        <dbReference type="SAM" id="MobiDB-lite"/>
    </source>
</evidence>
<gene>
    <name evidence="11" type="ORF">GCM10011387_09390</name>
</gene>
<comment type="pathway">
    <text evidence="1">Metabolic intermediate biosynthesis; chorismate biosynthesis; chorismate from D-erythrose 4-phosphate and phosphoenolpyruvate: step 6/7.</text>
</comment>
<dbReference type="InterPro" id="IPR013792">
    <property type="entry name" value="RNA3'P_cycl/enolpyr_Trfase_a/b"/>
</dbReference>
<evidence type="ECO:0000313" key="12">
    <source>
        <dbReference type="Proteomes" id="UP000651668"/>
    </source>
</evidence>
<evidence type="ECO:0000256" key="8">
    <source>
        <dbReference type="ARBA" id="ARBA00044633"/>
    </source>
</evidence>
<proteinExistence type="inferred from homology"/>
<evidence type="ECO:0000313" key="11">
    <source>
        <dbReference type="EMBL" id="GGC57848.1"/>
    </source>
</evidence>
<dbReference type="SUPFAM" id="SSF55205">
    <property type="entry name" value="EPT/RTPC-like"/>
    <property type="match status" value="1"/>
</dbReference>
<evidence type="ECO:0000256" key="2">
    <source>
        <dbReference type="ARBA" id="ARBA00009948"/>
    </source>
</evidence>
<evidence type="ECO:0000256" key="3">
    <source>
        <dbReference type="ARBA" id="ARBA00012450"/>
    </source>
</evidence>
<dbReference type="GO" id="GO:0009073">
    <property type="term" value="P:aromatic amino acid family biosynthetic process"/>
    <property type="evidence" value="ECO:0007669"/>
    <property type="project" value="UniProtKB-KW"/>
</dbReference>
<evidence type="ECO:0000259" key="10">
    <source>
        <dbReference type="Pfam" id="PF00275"/>
    </source>
</evidence>
<dbReference type="GO" id="GO:0008652">
    <property type="term" value="P:amino acid biosynthetic process"/>
    <property type="evidence" value="ECO:0007669"/>
    <property type="project" value="UniProtKB-KW"/>
</dbReference>